<reference evidence="12" key="1">
    <citation type="submission" date="2014-03" db="EMBL/GenBank/DDBJ databases">
        <authorList>
            <person name="Aksoy S."/>
            <person name="Warren W."/>
            <person name="Wilson R.K."/>
        </authorList>
    </citation>
    <scope>NUCLEOTIDE SEQUENCE [LARGE SCALE GENOMIC DNA]</scope>
    <source>
        <strain evidence="12">IAEA</strain>
    </source>
</reference>
<evidence type="ECO:0000256" key="8">
    <source>
        <dbReference type="ARBA" id="ARBA00023145"/>
    </source>
</evidence>
<dbReference type="InterPro" id="IPR001314">
    <property type="entry name" value="Peptidase_S1A"/>
</dbReference>
<keyword evidence="5" id="KW-0732">Signal</keyword>
<dbReference type="GO" id="GO:0004252">
    <property type="term" value="F:serine-type endopeptidase activity"/>
    <property type="evidence" value="ECO:0007669"/>
    <property type="project" value="InterPro"/>
</dbReference>
<keyword evidence="12" id="KW-1185">Reference proteome</keyword>
<evidence type="ECO:0000256" key="4">
    <source>
        <dbReference type="ARBA" id="ARBA00022670"/>
    </source>
</evidence>
<accession>A0A1A9WPP5</accession>
<evidence type="ECO:0000256" key="7">
    <source>
        <dbReference type="ARBA" id="ARBA00022825"/>
    </source>
</evidence>
<dbReference type="InterPro" id="IPR043504">
    <property type="entry name" value="Peptidase_S1_PA_chymotrypsin"/>
</dbReference>
<evidence type="ECO:0000256" key="3">
    <source>
        <dbReference type="ARBA" id="ARBA00022525"/>
    </source>
</evidence>
<evidence type="ECO:0000256" key="5">
    <source>
        <dbReference type="ARBA" id="ARBA00022729"/>
    </source>
</evidence>
<dbReference type="Proteomes" id="UP000091820">
    <property type="component" value="Unassembled WGS sequence"/>
</dbReference>
<dbReference type="Pfam" id="PF00089">
    <property type="entry name" value="Trypsin"/>
    <property type="match status" value="1"/>
</dbReference>
<evidence type="ECO:0000256" key="9">
    <source>
        <dbReference type="ARBA" id="ARBA00023157"/>
    </source>
</evidence>
<dbReference type="STRING" id="37001.A0A1A9WPP5"/>
<dbReference type="EnsemblMetazoa" id="GBRI027370-RA">
    <property type="protein sequence ID" value="GBRI027370-PA"/>
    <property type="gene ID" value="GBRI027370"/>
</dbReference>
<keyword evidence="3" id="KW-0964">Secreted</keyword>
<feature type="domain" description="Peptidase S1" evidence="10">
    <location>
        <begin position="89"/>
        <end position="312"/>
    </location>
</feature>
<dbReference type="GO" id="GO:0006508">
    <property type="term" value="P:proteolysis"/>
    <property type="evidence" value="ECO:0007669"/>
    <property type="project" value="UniProtKB-KW"/>
</dbReference>
<dbReference type="PANTHER" id="PTHR24276:SF91">
    <property type="entry name" value="AT26814P-RELATED"/>
    <property type="match status" value="1"/>
</dbReference>
<dbReference type="PRINTS" id="PR00722">
    <property type="entry name" value="CHYMOTRYPSIN"/>
</dbReference>
<dbReference type="PANTHER" id="PTHR24276">
    <property type="entry name" value="POLYSERASE-RELATED"/>
    <property type="match status" value="1"/>
</dbReference>
<protein>
    <recommendedName>
        <fullName evidence="10">Peptidase S1 domain-containing protein</fullName>
    </recommendedName>
</protein>
<keyword evidence="8" id="KW-0865">Zymogen</keyword>
<proteinExistence type="inferred from homology"/>
<dbReference type="SUPFAM" id="SSF50494">
    <property type="entry name" value="Trypsin-like serine proteases"/>
    <property type="match status" value="1"/>
</dbReference>
<dbReference type="SMART" id="SM00020">
    <property type="entry name" value="Tryp_SPc"/>
    <property type="match status" value="1"/>
</dbReference>
<evidence type="ECO:0000256" key="2">
    <source>
        <dbReference type="ARBA" id="ARBA00007664"/>
    </source>
</evidence>
<dbReference type="InterPro" id="IPR018114">
    <property type="entry name" value="TRYPSIN_HIS"/>
</dbReference>
<keyword evidence="9" id="KW-1015">Disulfide bond</keyword>
<comment type="similarity">
    <text evidence="2">Belongs to the peptidase S1 family.</text>
</comment>
<dbReference type="InterPro" id="IPR050430">
    <property type="entry name" value="Peptidase_S1"/>
</dbReference>
<dbReference type="AlphaFoldDB" id="A0A1A9WPP5"/>
<sequence length="312" mass="34083">MPLGTVAAIAQANTENRTTNLNIIAKVYQEYVLHKSTYVYIEQQKLLIALVCFECFNEMWKFLILFLFIGQTFTALVPKAVHRHLNDRIVGGQPTNISNFPWQVSLQRSGTHFCGGAVYNEYVIVTAAHCVQGIEISTLKIRAGSTEWYEGGVLIEADDYKIHENYNAETMINDIAVIHLKSSLTLGTTIKSIPLANKNPVDGVPAVVSGWGTTFYGSPDLSATLQYVDLYTISHETCASSAYAYGNDIKKNMFCAYSPGKDACQGDAGGPLVSEGLLVGIASWGYGCALPDYPGVYTDIAELNSWIASSSF</sequence>
<dbReference type="GO" id="GO:0005576">
    <property type="term" value="C:extracellular region"/>
    <property type="evidence" value="ECO:0007669"/>
    <property type="project" value="UniProtKB-SubCell"/>
</dbReference>
<dbReference type="CDD" id="cd00190">
    <property type="entry name" value="Tryp_SPc"/>
    <property type="match status" value="1"/>
</dbReference>
<dbReference type="Gene3D" id="2.40.10.10">
    <property type="entry name" value="Trypsin-like serine proteases"/>
    <property type="match status" value="1"/>
</dbReference>
<dbReference type="PROSITE" id="PS50240">
    <property type="entry name" value="TRYPSIN_DOM"/>
    <property type="match status" value="1"/>
</dbReference>
<evidence type="ECO:0000313" key="12">
    <source>
        <dbReference type="Proteomes" id="UP000091820"/>
    </source>
</evidence>
<dbReference type="InterPro" id="IPR009003">
    <property type="entry name" value="Peptidase_S1_PA"/>
</dbReference>
<reference evidence="11" key="2">
    <citation type="submission" date="2020-05" db="UniProtKB">
        <authorList>
            <consortium name="EnsemblMetazoa"/>
        </authorList>
    </citation>
    <scope>IDENTIFICATION</scope>
    <source>
        <strain evidence="11">IAEA</strain>
    </source>
</reference>
<evidence type="ECO:0000256" key="1">
    <source>
        <dbReference type="ARBA" id="ARBA00004613"/>
    </source>
</evidence>
<keyword evidence="7" id="KW-0720">Serine protease</keyword>
<comment type="subcellular location">
    <subcellularLocation>
        <location evidence="1">Secreted</location>
    </subcellularLocation>
</comment>
<organism evidence="11 12">
    <name type="scientific">Glossina brevipalpis</name>
    <dbReference type="NCBI Taxonomy" id="37001"/>
    <lineage>
        <taxon>Eukaryota</taxon>
        <taxon>Metazoa</taxon>
        <taxon>Ecdysozoa</taxon>
        <taxon>Arthropoda</taxon>
        <taxon>Hexapoda</taxon>
        <taxon>Insecta</taxon>
        <taxon>Pterygota</taxon>
        <taxon>Neoptera</taxon>
        <taxon>Endopterygota</taxon>
        <taxon>Diptera</taxon>
        <taxon>Brachycera</taxon>
        <taxon>Muscomorpha</taxon>
        <taxon>Hippoboscoidea</taxon>
        <taxon>Glossinidae</taxon>
        <taxon>Glossina</taxon>
    </lineage>
</organism>
<dbReference type="VEuPathDB" id="VectorBase:GBRI027370"/>
<keyword evidence="4" id="KW-0645">Protease</keyword>
<name>A0A1A9WPP5_9MUSC</name>
<dbReference type="InterPro" id="IPR001254">
    <property type="entry name" value="Trypsin_dom"/>
</dbReference>
<keyword evidence="6" id="KW-0378">Hydrolase</keyword>
<evidence type="ECO:0000256" key="6">
    <source>
        <dbReference type="ARBA" id="ARBA00022801"/>
    </source>
</evidence>
<dbReference type="PROSITE" id="PS00134">
    <property type="entry name" value="TRYPSIN_HIS"/>
    <property type="match status" value="1"/>
</dbReference>
<evidence type="ECO:0000313" key="11">
    <source>
        <dbReference type="EnsemblMetazoa" id="GBRI027370-PA"/>
    </source>
</evidence>
<evidence type="ECO:0000259" key="10">
    <source>
        <dbReference type="PROSITE" id="PS50240"/>
    </source>
</evidence>
<dbReference type="FunFam" id="2.40.10.10:FF:000077">
    <property type="entry name" value="Predicted protein"/>
    <property type="match status" value="1"/>
</dbReference>